<dbReference type="PANTHER" id="PTHR44943">
    <property type="entry name" value="CELLULOSE SYNTHASE OPERON PROTEIN C"/>
    <property type="match status" value="1"/>
</dbReference>
<reference evidence="5 6" key="1">
    <citation type="journal article" date="2016" name="Nat. Commun.">
        <title>Thousands of microbial genomes shed light on interconnected biogeochemical processes in an aquifer system.</title>
        <authorList>
            <person name="Anantharaman K."/>
            <person name="Brown C.T."/>
            <person name="Hug L.A."/>
            <person name="Sharon I."/>
            <person name="Castelle C.J."/>
            <person name="Probst A.J."/>
            <person name="Thomas B.C."/>
            <person name="Singh A."/>
            <person name="Wilkins M.J."/>
            <person name="Karaoz U."/>
            <person name="Brodie E.L."/>
            <person name="Williams K.H."/>
            <person name="Hubbard S.S."/>
            <person name="Banfield J.F."/>
        </authorList>
    </citation>
    <scope>NUCLEOTIDE SEQUENCE [LARGE SCALE GENOMIC DNA]</scope>
</reference>
<evidence type="ECO:0000256" key="3">
    <source>
        <dbReference type="PROSITE-ProRule" id="PRU00339"/>
    </source>
</evidence>
<evidence type="ECO:0000313" key="5">
    <source>
        <dbReference type="EMBL" id="OGM03097.1"/>
    </source>
</evidence>
<feature type="repeat" description="TPR" evidence="3">
    <location>
        <begin position="352"/>
        <end position="385"/>
    </location>
</feature>
<evidence type="ECO:0000256" key="1">
    <source>
        <dbReference type="ARBA" id="ARBA00022737"/>
    </source>
</evidence>
<proteinExistence type="predicted"/>
<dbReference type="SUPFAM" id="SSF48452">
    <property type="entry name" value="TPR-like"/>
    <property type="match status" value="2"/>
</dbReference>
<evidence type="ECO:0000256" key="2">
    <source>
        <dbReference type="ARBA" id="ARBA00022803"/>
    </source>
</evidence>
<protein>
    <recommendedName>
        <fullName evidence="7">UDP-N-acetylglucosamine--peptide N-acetylglucosaminyltransferase SPINDLY</fullName>
    </recommendedName>
</protein>
<accession>A0A1F7WKQ0</accession>
<dbReference type="InterPro" id="IPR006597">
    <property type="entry name" value="Sel1-like"/>
</dbReference>
<dbReference type="EMBL" id="MGFH01000188">
    <property type="protein sequence ID" value="OGM03097.1"/>
    <property type="molecule type" value="Genomic_DNA"/>
</dbReference>
<organism evidence="5 6">
    <name type="scientific">Candidatus Wallbacteria bacterium GWC2_49_35</name>
    <dbReference type="NCBI Taxonomy" id="1817813"/>
    <lineage>
        <taxon>Bacteria</taxon>
        <taxon>Candidatus Walliibacteriota</taxon>
    </lineage>
</organism>
<feature type="repeat" description="TPR" evidence="3">
    <location>
        <begin position="57"/>
        <end position="90"/>
    </location>
</feature>
<feature type="region of interest" description="Disordered" evidence="4">
    <location>
        <begin position="118"/>
        <end position="148"/>
    </location>
</feature>
<dbReference type="STRING" id="1817813.A2008_05110"/>
<dbReference type="Pfam" id="PF13181">
    <property type="entry name" value="TPR_8"/>
    <property type="match status" value="2"/>
</dbReference>
<dbReference type="AlphaFoldDB" id="A0A1F7WKQ0"/>
<keyword evidence="1" id="KW-0677">Repeat</keyword>
<dbReference type="Proteomes" id="UP000178735">
    <property type="component" value="Unassembled WGS sequence"/>
</dbReference>
<dbReference type="Pfam" id="PF14559">
    <property type="entry name" value="TPR_19"/>
    <property type="match status" value="1"/>
</dbReference>
<evidence type="ECO:0008006" key="7">
    <source>
        <dbReference type="Google" id="ProtNLM"/>
    </source>
</evidence>
<sequence>MRTDNITKIKYTLLSMLSAILAAAVFAPPFLCGLAPILFSAGAAFAEVSLVDQQDSFYWYQEAKYLSVNRKDYEKALQHCEKALKLNPDNMHARELKEWLTYRLSQLAEIKRQKELRAKKLTEEKGPKGTGEVETGPPSDTAAEPETAEDGLINNLNYYKGLTRLTEGKFEEAKKLFKSDIVENPDRIESWFYIFKYEKDNGNETGALYYLRKLREKIGADRKDAVDPELLATIKRQCALYQDEAILQKGLYRHNLDIDVRNEIKGNYDWKAISSISDTSDILVDKKILAVPDIAKLKQSGAIPKNFSTPADNFSVDLSGRVAATKQSFRRRPKIEIPALTQKAVEKIRDDIENLISQGDYYAYIGIYDRALAFYNEALARSPESPVANNNKGVMLKAAGHFDEAVKYFKKAISYDRSYVEAYNNLAAVYSQRGNDAEALKLYLAASKLNPFEAGIHYNIGMLYNKNGDHEKAREYINRAVELNAADPSYYYQLGLIDLKKNNRKSAYLNFQKVSRMVSRDSEVYKKVRELMLTLEND</sequence>
<comment type="caution">
    <text evidence="5">The sequence shown here is derived from an EMBL/GenBank/DDBJ whole genome shotgun (WGS) entry which is preliminary data.</text>
</comment>
<feature type="repeat" description="TPR" evidence="3">
    <location>
        <begin position="386"/>
        <end position="419"/>
    </location>
</feature>
<evidence type="ECO:0000313" key="6">
    <source>
        <dbReference type="Proteomes" id="UP000178735"/>
    </source>
</evidence>
<dbReference type="PROSITE" id="PS50005">
    <property type="entry name" value="TPR"/>
    <property type="match status" value="5"/>
</dbReference>
<dbReference type="PROSITE" id="PS50293">
    <property type="entry name" value="TPR_REGION"/>
    <property type="match status" value="1"/>
</dbReference>
<feature type="compositionally biased region" description="Basic and acidic residues" evidence="4">
    <location>
        <begin position="118"/>
        <end position="127"/>
    </location>
</feature>
<gene>
    <name evidence="5" type="ORF">A2008_05110</name>
</gene>
<dbReference type="InterPro" id="IPR011990">
    <property type="entry name" value="TPR-like_helical_dom_sf"/>
</dbReference>
<dbReference type="InterPro" id="IPR019734">
    <property type="entry name" value="TPR_rpt"/>
</dbReference>
<dbReference type="Gene3D" id="1.25.40.10">
    <property type="entry name" value="Tetratricopeptide repeat domain"/>
    <property type="match status" value="3"/>
</dbReference>
<keyword evidence="2 3" id="KW-0802">TPR repeat</keyword>
<dbReference type="PANTHER" id="PTHR44943:SF8">
    <property type="entry name" value="TPR REPEAT-CONTAINING PROTEIN MJ0263"/>
    <property type="match status" value="1"/>
</dbReference>
<feature type="repeat" description="TPR" evidence="3">
    <location>
        <begin position="454"/>
        <end position="487"/>
    </location>
</feature>
<dbReference type="SMART" id="SM00671">
    <property type="entry name" value="SEL1"/>
    <property type="match status" value="3"/>
</dbReference>
<dbReference type="SMART" id="SM00028">
    <property type="entry name" value="TPR"/>
    <property type="match status" value="7"/>
</dbReference>
<dbReference type="InterPro" id="IPR051685">
    <property type="entry name" value="Ycf3/AcsC/BcsC/TPR_MFPF"/>
</dbReference>
<feature type="repeat" description="TPR" evidence="3">
    <location>
        <begin position="420"/>
        <end position="453"/>
    </location>
</feature>
<evidence type="ECO:0000256" key="4">
    <source>
        <dbReference type="SAM" id="MobiDB-lite"/>
    </source>
</evidence>
<name>A0A1F7WKQ0_9BACT</name>